<protein>
    <submittedName>
        <fullName evidence="2">Uncharacterized protein</fullName>
    </submittedName>
</protein>
<name>A0A9P6CMV7_9AGAR</name>
<dbReference type="AlphaFoldDB" id="A0A9P6CMV7"/>
<sequence length="261" mass="25655">MKYSSSSILAVAAIVASANANVVSVTQNSTVFSSTASVNSTTPTATVYASTAIAANGTGIAYTTGTAYPSSCIVLVSGTGLPIVSSTAQINATGSTYYPSSIPGVVTVTASAAGTKFTTAPVYSSSSGRLVNYTITASSYAQVNFTTSFAVPTSRAVYNATVTSIYATVYTTAPGAVTTVFPSSYAVPTASAIPICGGNGSYEFPGGSTVAQNATATAALTNGTNTNNSTAQNDLSKNGAGAAKGSFGAVFFAAGLAIAAL</sequence>
<comment type="caution">
    <text evidence="2">The sequence shown here is derived from an EMBL/GenBank/DDBJ whole genome shotgun (WGS) entry which is preliminary data.</text>
</comment>
<feature type="signal peptide" evidence="1">
    <location>
        <begin position="1"/>
        <end position="20"/>
    </location>
</feature>
<evidence type="ECO:0000256" key="1">
    <source>
        <dbReference type="SAM" id="SignalP"/>
    </source>
</evidence>
<accession>A0A9P6CMV7</accession>
<feature type="chain" id="PRO_5040124994" evidence="1">
    <location>
        <begin position="21"/>
        <end position="261"/>
    </location>
</feature>
<keyword evidence="1" id="KW-0732">Signal</keyword>
<dbReference type="EMBL" id="MU155502">
    <property type="protein sequence ID" value="KAF9472746.1"/>
    <property type="molecule type" value="Genomic_DNA"/>
</dbReference>
<reference evidence="2" key="1">
    <citation type="submission" date="2020-11" db="EMBL/GenBank/DDBJ databases">
        <authorList>
            <consortium name="DOE Joint Genome Institute"/>
            <person name="Ahrendt S."/>
            <person name="Riley R."/>
            <person name="Andreopoulos W."/>
            <person name="Labutti K."/>
            <person name="Pangilinan J."/>
            <person name="Ruiz-Duenas F.J."/>
            <person name="Barrasa J.M."/>
            <person name="Sanchez-Garcia M."/>
            <person name="Camarero S."/>
            <person name="Miyauchi S."/>
            <person name="Serrano A."/>
            <person name="Linde D."/>
            <person name="Babiker R."/>
            <person name="Drula E."/>
            <person name="Ayuso-Fernandez I."/>
            <person name="Pacheco R."/>
            <person name="Padilla G."/>
            <person name="Ferreira P."/>
            <person name="Barriuso J."/>
            <person name="Kellner H."/>
            <person name="Castanera R."/>
            <person name="Alfaro M."/>
            <person name="Ramirez L."/>
            <person name="Pisabarro A.G."/>
            <person name="Kuo A."/>
            <person name="Tritt A."/>
            <person name="Lipzen A."/>
            <person name="He G."/>
            <person name="Yan M."/>
            <person name="Ng V."/>
            <person name="Cullen D."/>
            <person name="Martin F."/>
            <person name="Rosso M.-N."/>
            <person name="Henrissat B."/>
            <person name="Hibbett D."/>
            <person name="Martinez A.T."/>
            <person name="Grigoriev I.V."/>
        </authorList>
    </citation>
    <scope>NUCLEOTIDE SEQUENCE</scope>
    <source>
        <strain evidence="2">CIRM-BRFM 674</strain>
    </source>
</reference>
<evidence type="ECO:0000313" key="3">
    <source>
        <dbReference type="Proteomes" id="UP000807469"/>
    </source>
</evidence>
<proteinExistence type="predicted"/>
<organism evidence="2 3">
    <name type="scientific">Pholiota conissans</name>
    <dbReference type="NCBI Taxonomy" id="109636"/>
    <lineage>
        <taxon>Eukaryota</taxon>
        <taxon>Fungi</taxon>
        <taxon>Dikarya</taxon>
        <taxon>Basidiomycota</taxon>
        <taxon>Agaricomycotina</taxon>
        <taxon>Agaricomycetes</taxon>
        <taxon>Agaricomycetidae</taxon>
        <taxon>Agaricales</taxon>
        <taxon>Agaricineae</taxon>
        <taxon>Strophariaceae</taxon>
        <taxon>Pholiota</taxon>
    </lineage>
</organism>
<gene>
    <name evidence="2" type="ORF">BDN70DRAFT_886616</name>
</gene>
<dbReference type="OrthoDB" id="10661573at2759"/>
<evidence type="ECO:0000313" key="2">
    <source>
        <dbReference type="EMBL" id="KAF9472746.1"/>
    </source>
</evidence>
<dbReference type="Proteomes" id="UP000807469">
    <property type="component" value="Unassembled WGS sequence"/>
</dbReference>
<keyword evidence="3" id="KW-1185">Reference proteome</keyword>